<dbReference type="Proteomes" id="UP000826212">
    <property type="component" value="Chromosome"/>
</dbReference>
<gene>
    <name evidence="1" type="ORF">K4L44_04885</name>
</gene>
<keyword evidence="2" id="KW-1185">Reference proteome</keyword>
<reference evidence="1" key="1">
    <citation type="submission" date="2021-08" db="EMBL/GenBank/DDBJ databases">
        <title>Novel anaerobic bacterium isolated from sea squirt in East Sea, Republic of Korea.</title>
        <authorList>
            <person name="Nguyen T.H."/>
            <person name="Li Z."/>
            <person name="Lee Y.-J."/>
            <person name="Ko J."/>
            <person name="Kim S.-G."/>
        </authorList>
    </citation>
    <scope>NUCLEOTIDE SEQUENCE</scope>
    <source>
        <strain evidence="1">KCTC 25031</strain>
    </source>
</reference>
<protein>
    <submittedName>
        <fullName evidence="1">7-carboxy-7-deazaguanine synthase QueE</fullName>
    </submittedName>
</protein>
<name>A0AC61NHN4_9BACT</name>
<evidence type="ECO:0000313" key="1">
    <source>
        <dbReference type="EMBL" id="QZE15171.1"/>
    </source>
</evidence>
<sequence length="269" mass="30351">MNQIILAKDGIFPITRDIEGKAMTPKTGFSVAGTIQGEGKLAGVPSLFIRLYGCNLSCAWKDENNAVVRCDTPHAIDAGVETEKWSVEDLVQMVQLNIGNMRHLVVTGGEPMLQSKSLLPFFEALKRWRDDLHITVETNGTRFSNSLKKYVDLFSVSPKLSSSTVNASPQILESLEFHVEKFALARLRNKIDLQLKFVVSSKEDIVEIEERFSEVLKHVTTDDILLMPMGIGGENYEQLQMDVCQWAIERGWRFAPRLHLMLFGHKENT</sequence>
<proteinExistence type="predicted"/>
<accession>A0AC61NHN4</accession>
<organism evidence="1 2">
    <name type="scientific">Halosquirtibacter laminarini</name>
    <dbReference type="NCBI Taxonomy" id="3374600"/>
    <lineage>
        <taxon>Bacteria</taxon>
        <taxon>Pseudomonadati</taxon>
        <taxon>Bacteroidota</taxon>
        <taxon>Bacteroidia</taxon>
        <taxon>Marinilabiliales</taxon>
        <taxon>Prolixibacteraceae</taxon>
        <taxon>Halosquirtibacter</taxon>
    </lineage>
</organism>
<evidence type="ECO:0000313" key="2">
    <source>
        <dbReference type="Proteomes" id="UP000826212"/>
    </source>
</evidence>
<dbReference type="EMBL" id="CP081303">
    <property type="protein sequence ID" value="QZE15171.1"/>
    <property type="molecule type" value="Genomic_DNA"/>
</dbReference>